<sequence>MSIQSKLYVENEVFDILESNFHYNQKFDINNRPLPKVFGGIFNIVVPSGKSDTLTDWAIRKTMMKNVKIVQIPNFLGGSSKSRTFELLDTYCVFDKNQFESSNNEQMKNFITLSPAILKLDGQLLHERNWKVTDIKAESVIPTTIENEPNIIKYHLEDMEGVELFKNEIDVGEEIMMVVETINAIGETLEFDLDDQKLDYEHNGIKLKEDMLKVKITADIVRVPLKAILQEN</sequence>
<evidence type="ECO:0000313" key="2">
    <source>
        <dbReference type="Proteomes" id="UP000326994"/>
    </source>
</evidence>
<accession>A0A5J4FW78</accession>
<proteinExistence type="predicted"/>
<keyword evidence="2" id="KW-1185">Reference proteome</keyword>
<name>A0A5J4FW78_9FLAO</name>
<comment type="caution">
    <text evidence="1">The sequence shown here is derived from an EMBL/GenBank/DDBJ whole genome shotgun (WGS) entry which is preliminary data.</text>
</comment>
<organism evidence="1 2">
    <name type="scientific">Patiriisocius marinistellae</name>
    <dbReference type="NCBI Taxonomy" id="2494560"/>
    <lineage>
        <taxon>Bacteria</taxon>
        <taxon>Pseudomonadati</taxon>
        <taxon>Bacteroidota</taxon>
        <taxon>Flavobacteriia</taxon>
        <taxon>Flavobacteriales</taxon>
        <taxon>Flavobacteriaceae</taxon>
        <taxon>Patiriisocius</taxon>
    </lineage>
</organism>
<reference evidence="1 2" key="1">
    <citation type="submission" date="2019-08" db="EMBL/GenBank/DDBJ databases">
        <title>Ulvibacter marinistellae sp. nov., isolated from a starfish, Patiria pectinifera.</title>
        <authorList>
            <person name="Kawano K."/>
            <person name="Ushijima N."/>
            <person name="Kihara M."/>
            <person name="Itoh H."/>
        </authorList>
    </citation>
    <scope>NUCLEOTIDE SEQUENCE [LARGE SCALE GENOMIC DNA]</scope>
    <source>
        <strain evidence="1 2">KK4</strain>
    </source>
</reference>
<dbReference type="InterPro" id="IPR041408">
    <property type="entry name" value="Hcp_Tssd"/>
</dbReference>
<dbReference type="OrthoDB" id="1115770at2"/>
<evidence type="ECO:0000313" key="1">
    <source>
        <dbReference type="EMBL" id="GEQ86360.1"/>
    </source>
</evidence>
<protein>
    <submittedName>
        <fullName evidence="1">Uncharacterized protein</fullName>
    </submittedName>
</protein>
<dbReference type="RefSeq" id="WP_151894290.1">
    <property type="nucleotide sequence ID" value="NZ_BKCF01000003.1"/>
</dbReference>
<dbReference type="EMBL" id="BKCF01000003">
    <property type="protein sequence ID" value="GEQ86360.1"/>
    <property type="molecule type" value="Genomic_DNA"/>
</dbReference>
<dbReference type="GO" id="GO:0033104">
    <property type="term" value="C:type VI protein secretion system complex"/>
    <property type="evidence" value="ECO:0007669"/>
    <property type="project" value="InterPro"/>
</dbReference>
<dbReference type="Proteomes" id="UP000326994">
    <property type="component" value="Unassembled WGS sequence"/>
</dbReference>
<gene>
    <name evidence="1" type="ORF">ULMS_18680</name>
</gene>
<dbReference type="AlphaFoldDB" id="A0A5J4FW78"/>
<dbReference type="Pfam" id="PF17642">
    <property type="entry name" value="TssD"/>
    <property type="match status" value="1"/>
</dbReference>